<proteinExistence type="predicted"/>
<gene>
    <name evidence="2" type="ORF">SAMN04488115_108131</name>
</gene>
<protein>
    <submittedName>
        <fullName evidence="2">Uncharacterized protein</fullName>
    </submittedName>
</protein>
<reference evidence="2 3" key="1">
    <citation type="submission" date="2016-10" db="EMBL/GenBank/DDBJ databases">
        <authorList>
            <person name="de Groot N.N."/>
        </authorList>
    </citation>
    <scope>NUCLEOTIDE SEQUENCE [LARGE SCALE GENOMIC DNA]</scope>
    <source>
        <strain evidence="2 3">DSM 26656</strain>
    </source>
</reference>
<dbReference type="AlphaFoldDB" id="A0A1H6BVY4"/>
<dbReference type="EMBL" id="FNUY01000008">
    <property type="protein sequence ID" value="SEG64840.1"/>
    <property type="molecule type" value="Genomic_DNA"/>
</dbReference>
<evidence type="ECO:0000313" key="2">
    <source>
        <dbReference type="EMBL" id="SEG64840.1"/>
    </source>
</evidence>
<organism evidence="2 3">
    <name type="scientific">Bosea lathyri</name>
    <dbReference type="NCBI Taxonomy" id="1036778"/>
    <lineage>
        <taxon>Bacteria</taxon>
        <taxon>Pseudomonadati</taxon>
        <taxon>Pseudomonadota</taxon>
        <taxon>Alphaproteobacteria</taxon>
        <taxon>Hyphomicrobiales</taxon>
        <taxon>Boseaceae</taxon>
        <taxon>Bosea</taxon>
    </lineage>
</organism>
<sequence length="101" mass="10530">MQIDWPVLARQIALIIVPLVVVKLKIPDTIAAVISGPLVDLAATGIVVVGTALVGWVIFLGQRREQPAQQIAAVAALPSVEKVTVTSDRLAASIPSSKVVS</sequence>
<dbReference type="RefSeq" id="WP_103874090.1">
    <property type="nucleotide sequence ID" value="NZ_FNUY01000008.1"/>
</dbReference>
<dbReference type="Proteomes" id="UP000236743">
    <property type="component" value="Unassembled WGS sequence"/>
</dbReference>
<keyword evidence="1" id="KW-1133">Transmembrane helix</keyword>
<keyword evidence="3" id="KW-1185">Reference proteome</keyword>
<evidence type="ECO:0000313" key="3">
    <source>
        <dbReference type="Proteomes" id="UP000236743"/>
    </source>
</evidence>
<name>A0A1H6BVY4_9HYPH</name>
<dbReference type="OrthoDB" id="9962136at2"/>
<accession>A0A1H6BVY4</accession>
<keyword evidence="1" id="KW-0812">Transmembrane</keyword>
<keyword evidence="1" id="KW-0472">Membrane</keyword>
<evidence type="ECO:0000256" key="1">
    <source>
        <dbReference type="SAM" id="Phobius"/>
    </source>
</evidence>
<feature type="transmembrane region" description="Helical" evidence="1">
    <location>
        <begin position="12"/>
        <end position="35"/>
    </location>
</feature>
<feature type="transmembrane region" description="Helical" evidence="1">
    <location>
        <begin position="41"/>
        <end position="61"/>
    </location>
</feature>